<evidence type="ECO:0000256" key="1">
    <source>
        <dbReference type="SAM" id="MobiDB-lite"/>
    </source>
</evidence>
<feature type="compositionally biased region" description="Polar residues" evidence="1">
    <location>
        <begin position="68"/>
        <end position="77"/>
    </location>
</feature>
<dbReference type="AlphaFoldDB" id="A0A835CTG1"/>
<dbReference type="EMBL" id="JACMRX010000002">
    <property type="protein sequence ID" value="KAF7995954.1"/>
    <property type="molecule type" value="Genomic_DNA"/>
</dbReference>
<name>A0A835CTG1_APHGI</name>
<protein>
    <submittedName>
        <fullName evidence="2">Uncharacterized protein</fullName>
    </submittedName>
</protein>
<organism evidence="2 3">
    <name type="scientific">Aphidius gifuensis</name>
    <name type="common">Parasitoid wasp</name>
    <dbReference type="NCBI Taxonomy" id="684658"/>
    <lineage>
        <taxon>Eukaryota</taxon>
        <taxon>Metazoa</taxon>
        <taxon>Ecdysozoa</taxon>
        <taxon>Arthropoda</taxon>
        <taxon>Hexapoda</taxon>
        <taxon>Insecta</taxon>
        <taxon>Pterygota</taxon>
        <taxon>Neoptera</taxon>
        <taxon>Endopterygota</taxon>
        <taxon>Hymenoptera</taxon>
        <taxon>Apocrita</taxon>
        <taxon>Ichneumonoidea</taxon>
        <taxon>Braconidae</taxon>
        <taxon>Aphidiinae</taxon>
        <taxon>Aphidius</taxon>
    </lineage>
</organism>
<evidence type="ECO:0000313" key="2">
    <source>
        <dbReference type="EMBL" id="KAF7995954.1"/>
    </source>
</evidence>
<reference evidence="2 3" key="1">
    <citation type="submission" date="2020-08" db="EMBL/GenBank/DDBJ databases">
        <title>Aphidius gifuensis genome sequencing and assembly.</title>
        <authorList>
            <person name="Du Z."/>
        </authorList>
    </citation>
    <scope>NUCLEOTIDE SEQUENCE [LARGE SCALE GENOMIC DNA]</scope>
    <source>
        <strain evidence="2">YNYX2018</strain>
        <tissue evidence="2">Adults</tissue>
    </source>
</reference>
<comment type="caution">
    <text evidence="2">The sequence shown here is derived from an EMBL/GenBank/DDBJ whole genome shotgun (WGS) entry which is preliminary data.</text>
</comment>
<proteinExistence type="predicted"/>
<accession>A0A835CTG1</accession>
<keyword evidence="3" id="KW-1185">Reference proteome</keyword>
<sequence length="304" mass="34187">MDNHSTSNKTVKIPLENPGVVTINENIGSGQDVIYNSTSETDTDKTVNNDDLPPPPKRKRKNNKLNNQASKAVQPSQSLHAKKINTLCNIVKEIQKDVKQLKNGIIQKPADLEGDYNITLPIKKMIDLVSLEKKLKENKDCRKDVVNYIKQVGEEAKTLPGFTRCILRAFFIRKVAVKLSAARQKMETKEHESGDENITDDTHNLNDVFVAQEVQTLGQVDDQNITDDVYNLNDVFVAQEDETLEQGVDSSLKVKLQQWAQDNLDTLRLNPYIEVDAGVSVPLQWYNAMGPEILRDIVKVASHV</sequence>
<gene>
    <name evidence="2" type="ORF">HCN44_007921</name>
</gene>
<feature type="region of interest" description="Disordered" evidence="1">
    <location>
        <begin position="32"/>
        <end position="77"/>
    </location>
</feature>
<evidence type="ECO:0000313" key="3">
    <source>
        <dbReference type="Proteomes" id="UP000639338"/>
    </source>
</evidence>
<dbReference type="Proteomes" id="UP000639338">
    <property type="component" value="Unassembled WGS sequence"/>
</dbReference>